<keyword evidence="3" id="KW-0472">Membrane</keyword>
<feature type="transmembrane region" description="Helical" evidence="3">
    <location>
        <begin position="40"/>
        <end position="56"/>
    </location>
</feature>
<protein>
    <recommendedName>
        <fullName evidence="1">diguanylate cyclase</fullName>
        <ecNumber evidence="1">2.7.7.65</ecNumber>
    </recommendedName>
</protein>
<feature type="transmembrane region" description="Helical" evidence="3">
    <location>
        <begin position="85"/>
        <end position="102"/>
    </location>
</feature>
<dbReference type="RefSeq" id="WP_052569687.1">
    <property type="nucleotide sequence ID" value="NZ_CP009498.1"/>
</dbReference>
<evidence type="ECO:0000313" key="5">
    <source>
        <dbReference type="EMBL" id="AKL97530.1"/>
    </source>
</evidence>
<dbReference type="GO" id="GO:0052621">
    <property type="term" value="F:diguanylate cyclase activity"/>
    <property type="evidence" value="ECO:0007669"/>
    <property type="project" value="UniProtKB-EC"/>
</dbReference>
<organism evidence="5 6">
    <name type="scientific">Endomicrobium proavitum</name>
    <dbReference type="NCBI Taxonomy" id="1408281"/>
    <lineage>
        <taxon>Bacteria</taxon>
        <taxon>Pseudomonadati</taxon>
        <taxon>Elusimicrobiota</taxon>
        <taxon>Endomicrobiia</taxon>
        <taxon>Endomicrobiales</taxon>
        <taxon>Endomicrobiaceae</taxon>
        <taxon>Endomicrobium</taxon>
    </lineage>
</organism>
<keyword evidence="6" id="KW-1185">Reference proteome</keyword>
<evidence type="ECO:0000256" key="3">
    <source>
        <dbReference type="SAM" id="Phobius"/>
    </source>
</evidence>
<dbReference type="GO" id="GO:1902201">
    <property type="term" value="P:negative regulation of bacterial-type flagellum-dependent cell motility"/>
    <property type="evidence" value="ECO:0007669"/>
    <property type="project" value="TreeGrafter"/>
</dbReference>
<evidence type="ECO:0000256" key="1">
    <source>
        <dbReference type="ARBA" id="ARBA00012528"/>
    </source>
</evidence>
<accession>A0A0G3WI21</accession>
<dbReference type="InterPro" id="IPR000160">
    <property type="entry name" value="GGDEF_dom"/>
</dbReference>
<sequence length="451" mass="50158">MIQQKKNDIFLDLISTVILPVAAGIFFIEWAFDALNGSDVIFPLIGLLVLLLYYFSGSFYSGIIMLVSVIFAGFTAFVIEDSPRTYIVLLECGALAFFYVVLESYNDYYSSVRNSMEEEYDVLDMESTIKDSEIAENKRVSSVISDKMDNFKKIGHMMQSFESSLDEEDIVYKSGALASQFMGSGEWNLVKNSKGDEFAKYVKTTGFPLVSGDLSQDKRFSGNFTTQMSVIAVPVEIDGNFWGIIRGTSSATDAFGDADLRLLSILSGVVSNVINNANLYKRVQGLAVTDVLTGLFTQTYFKERVRDEVKRAHTGKFSLSVAILDVDYFKKVNDTYGHQAGDAVLRQIGAILKKRFRETDLIARYGGEEFAVLMLHTGCKEARVVLERIRTTIENEQFTVSLGEAVLQTTTITVSIGVACACEETVIQKADAALYEAKNSGRNKTVEYRDD</sequence>
<dbReference type="KEGG" id="epo:Epro_0151"/>
<comment type="catalytic activity">
    <reaction evidence="2">
        <text>2 GTP = 3',3'-c-di-GMP + 2 diphosphate</text>
        <dbReference type="Rhea" id="RHEA:24898"/>
        <dbReference type="ChEBI" id="CHEBI:33019"/>
        <dbReference type="ChEBI" id="CHEBI:37565"/>
        <dbReference type="ChEBI" id="CHEBI:58805"/>
        <dbReference type="EC" id="2.7.7.65"/>
    </reaction>
</comment>
<dbReference type="InterPro" id="IPR029787">
    <property type="entry name" value="Nucleotide_cyclase"/>
</dbReference>
<dbReference type="Proteomes" id="UP000035337">
    <property type="component" value="Chromosome"/>
</dbReference>
<dbReference type="NCBIfam" id="TIGR00254">
    <property type="entry name" value="GGDEF"/>
    <property type="match status" value="1"/>
</dbReference>
<dbReference type="InterPro" id="IPR050469">
    <property type="entry name" value="Diguanylate_Cyclase"/>
</dbReference>
<dbReference type="InterPro" id="IPR003018">
    <property type="entry name" value="GAF"/>
</dbReference>
<dbReference type="Pfam" id="PF00990">
    <property type="entry name" value="GGDEF"/>
    <property type="match status" value="1"/>
</dbReference>
<feature type="domain" description="GGDEF" evidence="4">
    <location>
        <begin position="317"/>
        <end position="450"/>
    </location>
</feature>
<reference evidence="5 6" key="1">
    <citation type="submission" date="2014-09" db="EMBL/GenBank/DDBJ databases">
        <title>Complete genome sequence of Endomicrobium proavitum.</title>
        <authorList>
            <person name="Zheng H."/>
        </authorList>
    </citation>
    <scope>NUCLEOTIDE SEQUENCE [LARGE SCALE GENOMIC DNA]</scope>
    <source>
        <strain evidence="5 6">Rsa215</strain>
    </source>
</reference>
<keyword evidence="3" id="KW-1133">Transmembrane helix</keyword>
<dbReference type="FunFam" id="3.30.70.270:FF:000001">
    <property type="entry name" value="Diguanylate cyclase domain protein"/>
    <property type="match status" value="1"/>
</dbReference>
<dbReference type="EMBL" id="CP009498">
    <property type="protein sequence ID" value="AKL97530.1"/>
    <property type="molecule type" value="Genomic_DNA"/>
</dbReference>
<dbReference type="Pfam" id="PF01590">
    <property type="entry name" value="GAF"/>
    <property type="match status" value="1"/>
</dbReference>
<evidence type="ECO:0000313" key="6">
    <source>
        <dbReference type="Proteomes" id="UP000035337"/>
    </source>
</evidence>
<dbReference type="STRING" id="1408281.Epro_0151"/>
<dbReference type="PANTHER" id="PTHR45138:SF9">
    <property type="entry name" value="DIGUANYLATE CYCLASE DGCM-RELATED"/>
    <property type="match status" value="1"/>
</dbReference>
<dbReference type="Gene3D" id="3.30.70.270">
    <property type="match status" value="1"/>
</dbReference>
<dbReference type="SUPFAM" id="SSF55073">
    <property type="entry name" value="Nucleotide cyclase"/>
    <property type="match status" value="1"/>
</dbReference>
<dbReference type="PANTHER" id="PTHR45138">
    <property type="entry name" value="REGULATORY COMPONENTS OF SENSORY TRANSDUCTION SYSTEM"/>
    <property type="match status" value="1"/>
</dbReference>
<dbReference type="Gene3D" id="3.30.450.40">
    <property type="match status" value="1"/>
</dbReference>
<proteinExistence type="predicted"/>
<evidence type="ECO:0000259" key="4">
    <source>
        <dbReference type="PROSITE" id="PS50887"/>
    </source>
</evidence>
<dbReference type="GO" id="GO:0043709">
    <property type="term" value="P:cell adhesion involved in single-species biofilm formation"/>
    <property type="evidence" value="ECO:0007669"/>
    <property type="project" value="TreeGrafter"/>
</dbReference>
<dbReference type="AlphaFoldDB" id="A0A0G3WI21"/>
<keyword evidence="3" id="KW-0812">Transmembrane</keyword>
<feature type="transmembrane region" description="Helical" evidence="3">
    <location>
        <begin position="9"/>
        <end position="28"/>
    </location>
</feature>
<gene>
    <name evidence="5" type="ORF">Epro_0151</name>
</gene>
<dbReference type="OrthoDB" id="9759607at2"/>
<name>A0A0G3WI21_9BACT</name>
<dbReference type="PROSITE" id="PS50887">
    <property type="entry name" value="GGDEF"/>
    <property type="match status" value="1"/>
</dbReference>
<dbReference type="GO" id="GO:0005886">
    <property type="term" value="C:plasma membrane"/>
    <property type="evidence" value="ECO:0007669"/>
    <property type="project" value="TreeGrafter"/>
</dbReference>
<dbReference type="SUPFAM" id="SSF55781">
    <property type="entry name" value="GAF domain-like"/>
    <property type="match status" value="1"/>
</dbReference>
<dbReference type="CDD" id="cd01949">
    <property type="entry name" value="GGDEF"/>
    <property type="match status" value="1"/>
</dbReference>
<evidence type="ECO:0000256" key="2">
    <source>
        <dbReference type="ARBA" id="ARBA00034247"/>
    </source>
</evidence>
<dbReference type="EC" id="2.7.7.65" evidence="1"/>
<dbReference type="SMART" id="SM00267">
    <property type="entry name" value="GGDEF"/>
    <property type="match status" value="1"/>
</dbReference>
<dbReference type="InterPro" id="IPR043128">
    <property type="entry name" value="Rev_trsase/Diguanyl_cyclase"/>
</dbReference>
<dbReference type="InterPro" id="IPR029016">
    <property type="entry name" value="GAF-like_dom_sf"/>
</dbReference>